<proteinExistence type="predicted"/>
<name>A0ABV5Q511_9ACTN</name>
<dbReference type="SUPFAM" id="SSF53597">
    <property type="entry name" value="Dihydrofolate reductase-like"/>
    <property type="match status" value="1"/>
</dbReference>
<dbReference type="Gene3D" id="3.40.430.10">
    <property type="entry name" value="Dihydrofolate Reductase, subunit A"/>
    <property type="match status" value="1"/>
</dbReference>
<protein>
    <submittedName>
        <fullName evidence="2">Dihydrofolate reductase family protein</fullName>
    </submittedName>
</protein>
<dbReference type="Pfam" id="PF01872">
    <property type="entry name" value="RibD_C"/>
    <property type="match status" value="1"/>
</dbReference>
<dbReference type="InterPro" id="IPR050765">
    <property type="entry name" value="Riboflavin_Biosynth_HTPR"/>
</dbReference>
<dbReference type="PANTHER" id="PTHR38011">
    <property type="entry name" value="DIHYDROFOLATE REDUCTASE FAMILY PROTEIN (AFU_ORTHOLOGUE AFUA_8G06820)"/>
    <property type="match status" value="1"/>
</dbReference>
<comment type="caution">
    <text evidence="2">The sequence shown here is derived from an EMBL/GenBank/DDBJ whole genome shotgun (WGS) entry which is preliminary data.</text>
</comment>
<gene>
    <name evidence="2" type="ORF">ACFFRN_27680</name>
</gene>
<feature type="domain" description="Bacterial bifunctional deaminase-reductase C-terminal" evidence="1">
    <location>
        <begin position="2"/>
        <end position="173"/>
    </location>
</feature>
<keyword evidence="3" id="KW-1185">Reference proteome</keyword>
<organism evidence="2 3">
    <name type="scientific">Nonomuraea roseola</name>
    <dbReference type="NCBI Taxonomy" id="46179"/>
    <lineage>
        <taxon>Bacteria</taxon>
        <taxon>Bacillati</taxon>
        <taxon>Actinomycetota</taxon>
        <taxon>Actinomycetes</taxon>
        <taxon>Streptosporangiales</taxon>
        <taxon>Streptosporangiaceae</taxon>
        <taxon>Nonomuraea</taxon>
    </lineage>
</organism>
<evidence type="ECO:0000259" key="1">
    <source>
        <dbReference type="Pfam" id="PF01872"/>
    </source>
</evidence>
<evidence type="ECO:0000313" key="2">
    <source>
        <dbReference type="EMBL" id="MFB9530394.1"/>
    </source>
</evidence>
<dbReference type="InterPro" id="IPR002734">
    <property type="entry name" value="RibDG_C"/>
</dbReference>
<sequence>MRKIVAQLFVSVDGVMQAPENWHLPYYDERMAEVVAEQFHQSDILLLGRTTYQVFAGSWPEHGSEVPLADRINTMPKLVASTTLNTVVWQNSTLISGTVADELTKLKQQPGRNITIAGSPTLVRSLLHDDVLDELQLLVHPVVLGHGRRLFEEDNLNKSLRLADSEVFKTGVVHLTYQPTVPQ</sequence>
<dbReference type="EMBL" id="JBHMCE010000008">
    <property type="protein sequence ID" value="MFB9530394.1"/>
    <property type="molecule type" value="Genomic_DNA"/>
</dbReference>
<dbReference type="PANTHER" id="PTHR38011:SF11">
    <property type="entry name" value="2,5-DIAMINO-6-RIBOSYLAMINO-4(3H)-PYRIMIDINONE 5'-PHOSPHATE REDUCTASE"/>
    <property type="match status" value="1"/>
</dbReference>
<reference evidence="2 3" key="1">
    <citation type="submission" date="2024-09" db="EMBL/GenBank/DDBJ databases">
        <authorList>
            <person name="Sun Q."/>
            <person name="Mori K."/>
        </authorList>
    </citation>
    <scope>NUCLEOTIDE SEQUENCE [LARGE SCALE GENOMIC DNA]</scope>
    <source>
        <strain evidence="2 3">JCM 3323</strain>
    </source>
</reference>
<dbReference type="InterPro" id="IPR024072">
    <property type="entry name" value="DHFR-like_dom_sf"/>
</dbReference>
<evidence type="ECO:0000313" key="3">
    <source>
        <dbReference type="Proteomes" id="UP001589646"/>
    </source>
</evidence>
<accession>A0ABV5Q511</accession>
<dbReference type="RefSeq" id="WP_346124690.1">
    <property type="nucleotide sequence ID" value="NZ_BAAAXC010000015.1"/>
</dbReference>
<dbReference type="Proteomes" id="UP001589646">
    <property type="component" value="Unassembled WGS sequence"/>
</dbReference>